<dbReference type="EMBL" id="JACXWD010000006">
    <property type="protein sequence ID" value="MBD3867154.1"/>
    <property type="molecule type" value="Genomic_DNA"/>
</dbReference>
<dbReference type="GO" id="GO:0016020">
    <property type="term" value="C:membrane"/>
    <property type="evidence" value="ECO:0007669"/>
    <property type="project" value="GOC"/>
</dbReference>
<dbReference type="SMART" id="SM01259">
    <property type="entry name" value="LAB_N"/>
    <property type="match status" value="1"/>
</dbReference>
<dbReference type="Proteomes" id="UP000648239">
    <property type="component" value="Unassembled WGS sequence"/>
</dbReference>
<feature type="domain" description="Lipid A biosynthesis N-terminal" evidence="2">
    <location>
        <begin position="13"/>
        <end position="84"/>
    </location>
</feature>
<feature type="transmembrane region" description="Helical" evidence="1">
    <location>
        <begin position="66"/>
        <end position="83"/>
    </location>
</feature>
<dbReference type="Gene3D" id="1.20.1280.290">
    <property type="match status" value="1"/>
</dbReference>
<dbReference type="GO" id="GO:0008915">
    <property type="term" value="F:lipid-A-disaccharide synthase activity"/>
    <property type="evidence" value="ECO:0007669"/>
    <property type="project" value="InterPro"/>
</dbReference>
<reference evidence="3 4" key="1">
    <citation type="submission" date="2020-08" db="EMBL/GenBank/DDBJ databases">
        <title>Acidobacteriota in marine sediments use diverse sulfur dissimilation pathways.</title>
        <authorList>
            <person name="Wasmund K."/>
        </authorList>
    </citation>
    <scope>NUCLEOTIDE SEQUENCE [LARGE SCALE GENOMIC DNA]</scope>
    <source>
        <strain evidence="3">MAG AM4</strain>
    </source>
</reference>
<evidence type="ECO:0000259" key="2">
    <source>
        <dbReference type="SMART" id="SM01259"/>
    </source>
</evidence>
<feature type="transmembrane region" description="Helical" evidence="1">
    <location>
        <begin position="6"/>
        <end position="27"/>
    </location>
</feature>
<dbReference type="InterPro" id="IPR011499">
    <property type="entry name" value="Lipid_A_biosynth_N"/>
</dbReference>
<protein>
    <submittedName>
        <fullName evidence="3">Lipid-A-disaccharide synthase N-terminal domain-containing protein</fullName>
    </submittedName>
</protein>
<evidence type="ECO:0000256" key="1">
    <source>
        <dbReference type="SAM" id="Phobius"/>
    </source>
</evidence>
<keyword evidence="1" id="KW-0472">Membrane</keyword>
<proteinExistence type="predicted"/>
<comment type="caution">
    <text evidence="3">The sequence shown here is derived from an EMBL/GenBank/DDBJ whole genome shotgun (WGS) entry which is preliminary data.</text>
</comment>
<sequence>MSVNSIPMSWLVVGFAGQAMFSGRFLVQWISSERRRKSIIPVMFWWLSLAGGLLLLSYAVLRRDPVIILGQSAGLVVYVRNLILIRRENGNTQGTAADDPEGAK</sequence>
<organism evidence="3 4">
    <name type="scientific">Candidatus Polarisedimenticola svalbardensis</name>
    <dbReference type="NCBI Taxonomy" id="2886004"/>
    <lineage>
        <taxon>Bacteria</taxon>
        <taxon>Pseudomonadati</taxon>
        <taxon>Acidobacteriota</taxon>
        <taxon>Candidatus Polarisedimenticolia</taxon>
        <taxon>Candidatus Polarisedimenticolales</taxon>
        <taxon>Candidatus Polarisedimenticolaceae</taxon>
        <taxon>Candidatus Polarisedimenticola</taxon>
    </lineage>
</organism>
<keyword evidence="1" id="KW-0812">Transmembrane</keyword>
<dbReference type="AlphaFoldDB" id="A0A8J7CDR7"/>
<feature type="transmembrane region" description="Helical" evidence="1">
    <location>
        <begin position="39"/>
        <end position="60"/>
    </location>
</feature>
<gene>
    <name evidence="3" type="ORF">IFK94_03430</name>
</gene>
<accession>A0A8J7CDR7</accession>
<evidence type="ECO:0000313" key="4">
    <source>
        <dbReference type="Proteomes" id="UP000648239"/>
    </source>
</evidence>
<name>A0A8J7CDR7_9BACT</name>
<dbReference type="GO" id="GO:0009245">
    <property type="term" value="P:lipid A biosynthetic process"/>
    <property type="evidence" value="ECO:0007669"/>
    <property type="project" value="InterPro"/>
</dbReference>
<keyword evidence="1" id="KW-1133">Transmembrane helix</keyword>
<dbReference type="Pfam" id="PF07578">
    <property type="entry name" value="LAB_N"/>
    <property type="match status" value="1"/>
</dbReference>
<evidence type="ECO:0000313" key="3">
    <source>
        <dbReference type="EMBL" id="MBD3867154.1"/>
    </source>
</evidence>